<feature type="domain" description="DUF1707" evidence="2">
    <location>
        <begin position="1"/>
        <end position="53"/>
    </location>
</feature>
<evidence type="ECO:0000259" key="2">
    <source>
        <dbReference type="Pfam" id="PF08044"/>
    </source>
</evidence>
<dbReference type="PANTHER" id="PTHR40763">
    <property type="entry name" value="MEMBRANE PROTEIN-RELATED"/>
    <property type="match status" value="1"/>
</dbReference>
<evidence type="ECO:0000313" key="3">
    <source>
        <dbReference type="EMBL" id="RMI43357.1"/>
    </source>
</evidence>
<gene>
    <name evidence="3" type="ORF">EBO15_16440</name>
</gene>
<dbReference type="Pfam" id="PF08044">
    <property type="entry name" value="DUF1707"/>
    <property type="match status" value="1"/>
</dbReference>
<dbReference type="PANTHER" id="PTHR40763:SF4">
    <property type="entry name" value="DUF1707 DOMAIN-CONTAINING PROTEIN"/>
    <property type="match status" value="1"/>
</dbReference>
<keyword evidence="1" id="KW-0472">Membrane</keyword>
<keyword evidence="1" id="KW-1133">Transmembrane helix</keyword>
<dbReference type="EMBL" id="RFFG01000026">
    <property type="protein sequence ID" value="RMI43357.1"/>
    <property type="molecule type" value="Genomic_DNA"/>
</dbReference>
<dbReference type="Proteomes" id="UP000282674">
    <property type="component" value="Unassembled WGS sequence"/>
</dbReference>
<dbReference type="OrthoDB" id="3748531at2"/>
<evidence type="ECO:0000313" key="4">
    <source>
        <dbReference type="Proteomes" id="UP000282674"/>
    </source>
</evidence>
<accession>A0A3M2M158</accession>
<organism evidence="3 4">
    <name type="scientific">Actinomadura harenae</name>
    <dbReference type="NCBI Taxonomy" id="2483351"/>
    <lineage>
        <taxon>Bacteria</taxon>
        <taxon>Bacillati</taxon>
        <taxon>Actinomycetota</taxon>
        <taxon>Actinomycetes</taxon>
        <taxon>Streptosporangiales</taxon>
        <taxon>Thermomonosporaceae</taxon>
        <taxon>Actinomadura</taxon>
    </lineage>
</organism>
<keyword evidence="1" id="KW-0812">Transmembrane</keyword>
<proteinExistence type="predicted"/>
<keyword evidence="4" id="KW-1185">Reference proteome</keyword>
<comment type="caution">
    <text evidence="3">The sequence shown here is derived from an EMBL/GenBank/DDBJ whole genome shotgun (WGS) entry which is preliminary data.</text>
</comment>
<sequence length="145" mass="15939">MRAGDRDRDAVAERLGDALSDGALGAAEYQARLDRALGAVTQDELAALTADLPASGTAGARAAARAETARRRADLLRWRKEILYWIGGAVIMNVIWVAGSISKGHLDTYWPAWPLGIWAAILLSYVFWPERDKRDRDRPGRGPRV</sequence>
<reference evidence="3 4" key="1">
    <citation type="submission" date="2018-10" db="EMBL/GenBank/DDBJ databases">
        <title>Isolation from soil.</title>
        <authorList>
            <person name="Hu J."/>
        </authorList>
    </citation>
    <scope>NUCLEOTIDE SEQUENCE [LARGE SCALE GENOMIC DNA]</scope>
    <source>
        <strain evidence="3 4">NEAU-Ht49</strain>
    </source>
</reference>
<evidence type="ECO:0000256" key="1">
    <source>
        <dbReference type="SAM" id="Phobius"/>
    </source>
</evidence>
<dbReference type="InterPro" id="IPR012551">
    <property type="entry name" value="DUF1707_SHOCT-like"/>
</dbReference>
<feature type="transmembrane region" description="Helical" evidence="1">
    <location>
        <begin position="108"/>
        <end position="128"/>
    </location>
</feature>
<dbReference type="AlphaFoldDB" id="A0A3M2M158"/>
<name>A0A3M2M158_9ACTN</name>
<feature type="transmembrane region" description="Helical" evidence="1">
    <location>
        <begin position="82"/>
        <end position="102"/>
    </location>
</feature>
<protein>
    <submittedName>
        <fullName evidence="3">DUF1707 domain-containing protein</fullName>
    </submittedName>
</protein>